<name>A0AA96WZG8_LEPBY</name>
<evidence type="ECO:0000313" key="5">
    <source>
        <dbReference type="EMBL" id="WNZ48167.1"/>
    </source>
</evidence>
<dbReference type="PANTHER" id="PTHR33293">
    <property type="entry name" value="INSERTION ELEMENT IS1 1 PROTEIN INSB-RELATED"/>
    <property type="match status" value="1"/>
</dbReference>
<dbReference type="PANTHER" id="PTHR33293:SF1">
    <property type="entry name" value="INSERTION ELEMENT IS1 1 PROTEIN INSB-RELATED"/>
    <property type="match status" value="1"/>
</dbReference>
<accession>A0AA96WZG8</accession>
<organism evidence="5">
    <name type="scientific">Leptolyngbya boryana CZ1</name>
    <dbReference type="NCBI Taxonomy" id="3060204"/>
    <lineage>
        <taxon>Bacteria</taxon>
        <taxon>Bacillati</taxon>
        <taxon>Cyanobacteriota</taxon>
        <taxon>Cyanophyceae</taxon>
        <taxon>Leptolyngbyales</taxon>
        <taxon>Leptolyngbyaceae</taxon>
        <taxon>Leptolyngbya group</taxon>
        <taxon>Leptolyngbya</taxon>
    </lineage>
</organism>
<dbReference type="GO" id="GO:0006313">
    <property type="term" value="P:DNA transposition"/>
    <property type="evidence" value="ECO:0007669"/>
    <property type="project" value="InterPro"/>
</dbReference>
<evidence type="ECO:0000256" key="4">
    <source>
        <dbReference type="ARBA" id="ARBA00023172"/>
    </source>
</evidence>
<comment type="similarity">
    <text evidence="2">Belongs to the transposase 27 family.</text>
</comment>
<protein>
    <submittedName>
        <fullName evidence="5">IS1 family transposase</fullName>
    </submittedName>
</protein>
<dbReference type="AlphaFoldDB" id="A0AA96WZG8"/>
<dbReference type="InterPro" id="IPR051354">
    <property type="entry name" value="Transposase_27_IS1"/>
</dbReference>
<reference evidence="5" key="1">
    <citation type="journal article" date="2023" name="Plants (Basel)">
        <title>Genomic Analysis of Leptolyngbya boryana CZ1 Reveals Efficient Carbon Fixation Modules.</title>
        <authorList>
            <person name="Bai X."/>
            <person name="Wang H."/>
            <person name="Cheng W."/>
            <person name="Wang J."/>
            <person name="Ma M."/>
            <person name="Hu H."/>
            <person name="Song Z."/>
            <person name="Ma H."/>
            <person name="Fan Y."/>
            <person name="Du C."/>
            <person name="Xu J."/>
        </authorList>
    </citation>
    <scope>NUCLEOTIDE SEQUENCE</scope>
    <source>
        <strain evidence="5">CZ1</strain>
    </source>
</reference>
<keyword evidence="3" id="KW-0815">Transposition</keyword>
<dbReference type="EMBL" id="CP130144">
    <property type="protein sequence ID" value="WNZ48167.1"/>
    <property type="molecule type" value="Genomic_DNA"/>
</dbReference>
<dbReference type="SUPFAM" id="SSF46689">
    <property type="entry name" value="Homeodomain-like"/>
    <property type="match status" value="1"/>
</dbReference>
<comment type="function">
    <text evidence="1">Absolutely required for transposition of IS1.</text>
</comment>
<dbReference type="GO" id="GO:0004803">
    <property type="term" value="F:transposase activity"/>
    <property type="evidence" value="ECO:0007669"/>
    <property type="project" value="InterPro"/>
</dbReference>
<evidence type="ECO:0000256" key="1">
    <source>
        <dbReference type="ARBA" id="ARBA00004091"/>
    </source>
</evidence>
<reference evidence="5" key="2">
    <citation type="submission" date="2023-07" db="EMBL/GenBank/DDBJ databases">
        <authorList>
            <person name="Bai X.-H."/>
            <person name="Wang H.-H."/>
            <person name="Wang J."/>
            <person name="Ma M.-Y."/>
            <person name="Hu H.-H."/>
            <person name="Song Z.-L."/>
            <person name="Ma H.-G."/>
            <person name="Fan Y."/>
            <person name="Du C.-Y."/>
            <person name="Xu J.-C."/>
        </authorList>
    </citation>
    <scope>NUCLEOTIDE SEQUENCE</scope>
    <source>
        <strain evidence="5">CZ1</strain>
    </source>
</reference>
<gene>
    <name evidence="5" type="ORF">Q2T42_10025</name>
</gene>
<evidence type="ECO:0000256" key="2">
    <source>
        <dbReference type="ARBA" id="ARBA00008841"/>
    </source>
</evidence>
<keyword evidence="4" id="KW-0233">DNA recombination</keyword>
<dbReference type="RefSeq" id="WP_316428546.1">
    <property type="nucleotide sequence ID" value="NZ_CP130144.1"/>
</dbReference>
<sequence length="230" mass="26779">MQCPECQSTHIRKNGKRKGKQNHICVTCGRQFIECYDPPQGYSEEVKRECLLMYTNGMGFRAIERVKGVHHTTVIHWVKQVGQQLPDAYDPDQAPEVGELDELETFVGSKKNKIWIWTAVDHFCAGILGWVVGDHSAATFAPLWMIVQQWQCYFYVTDGWKVYPGFLPDGDQIVSKTYMTRVESENTRLRHYLARLHRKTLCYSKSVEMLRHSIRLLLHYLKFRDVPLPS</sequence>
<dbReference type="InterPro" id="IPR005063">
    <property type="entry name" value="Transposase_27"/>
</dbReference>
<dbReference type="GO" id="GO:0003677">
    <property type="term" value="F:DNA binding"/>
    <property type="evidence" value="ECO:0007669"/>
    <property type="project" value="InterPro"/>
</dbReference>
<proteinExistence type="inferred from homology"/>
<dbReference type="NCBIfam" id="NF033558">
    <property type="entry name" value="transpos_IS1"/>
    <property type="match status" value="1"/>
</dbReference>
<dbReference type="Pfam" id="PF03400">
    <property type="entry name" value="DDE_Tnp_IS1"/>
    <property type="match status" value="1"/>
</dbReference>
<evidence type="ECO:0000256" key="3">
    <source>
        <dbReference type="ARBA" id="ARBA00022578"/>
    </source>
</evidence>
<dbReference type="InterPro" id="IPR009057">
    <property type="entry name" value="Homeodomain-like_sf"/>
</dbReference>